<feature type="binding site" evidence="8">
    <location>
        <begin position="227"/>
        <end position="232"/>
    </location>
    <ligand>
        <name>NAD(+)</name>
        <dbReference type="ChEBI" id="CHEBI:57540"/>
    </ligand>
</feature>
<dbReference type="FunFam" id="3.40.50.720:FF:000004">
    <property type="entry name" value="Adenosylhomocysteinase"/>
    <property type="match status" value="1"/>
</dbReference>
<dbReference type="Pfam" id="PF05221">
    <property type="entry name" value="AdoHcyase"/>
    <property type="match status" value="2"/>
</dbReference>
<evidence type="ECO:0000256" key="8">
    <source>
        <dbReference type="PIRSR" id="PIRSR001109-2"/>
    </source>
</evidence>
<gene>
    <name evidence="6" type="primary">ahcY</name>
    <name evidence="12" type="ORF">EU348_03600</name>
</gene>
<feature type="binding site" evidence="6">
    <location>
        <position position="196"/>
    </location>
    <ligand>
        <name>NAD(+)</name>
        <dbReference type="ChEBI" id="CHEBI:57540"/>
    </ligand>
</feature>
<dbReference type="SUPFAM" id="SSF52283">
    <property type="entry name" value="Formate/glycerate dehydrogenase catalytic domain-like"/>
    <property type="match status" value="1"/>
</dbReference>
<dbReference type="AlphaFoldDB" id="A0A411DIU6"/>
<dbReference type="EC" id="3.13.2.1" evidence="6"/>
<dbReference type="NCBIfam" id="TIGR00936">
    <property type="entry name" value="ahcY"/>
    <property type="match status" value="1"/>
</dbReference>
<feature type="binding site" evidence="6 7">
    <location>
        <position position="195"/>
    </location>
    <ligand>
        <name>substrate</name>
    </ligand>
</feature>
<evidence type="ECO:0000256" key="7">
    <source>
        <dbReference type="PIRSR" id="PIRSR001109-1"/>
    </source>
</evidence>
<feature type="binding site" evidence="6 8">
    <location>
        <begin position="162"/>
        <end position="164"/>
    </location>
    <ligand>
        <name>NAD(+)</name>
        <dbReference type="ChEBI" id="CHEBI:57540"/>
    </ligand>
</feature>
<comment type="cofactor">
    <cofactor evidence="6 8 9">
        <name>NAD(+)</name>
        <dbReference type="ChEBI" id="CHEBI:57540"/>
    </cofactor>
    <text evidence="6 8 9">Binds 1 NAD(+) per subunit.</text>
</comment>
<feature type="binding site" evidence="8">
    <location>
        <position position="358"/>
    </location>
    <ligand>
        <name>NAD(+)</name>
        <dbReference type="ChEBI" id="CHEBI:57540"/>
    </ligand>
</feature>
<dbReference type="SUPFAM" id="SSF51735">
    <property type="entry name" value="NAD(P)-binding Rossmann-fold domains"/>
    <property type="match status" value="1"/>
</dbReference>
<dbReference type="CDD" id="cd00401">
    <property type="entry name" value="SAHH"/>
    <property type="match status" value="1"/>
</dbReference>
<feature type="binding site" evidence="6 8">
    <location>
        <position position="248"/>
    </location>
    <ligand>
        <name>NAD(+)</name>
        <dbReference type="ChEBI" id="CHEBI:57540"/>
    </ligand>
</feature>
<name>A0A411DIU6_CHRID</name>
<comment type="pathway">
    <text evidence="6 9">Amino-acid biosynthesis; L-homocysteine biosynthesis; L-homocysteine from S-adenosyl-L-homocysteine: step 1/1.</text>
</comment>
<keyword evidence="5 6" id="KW-0520">NAD</keyword>
<dbReference type="PROSITE" id="PS00739">
    <property type="entry name" value="ADOHCYASE_2"/>
    <property type="match status" value="1"/>
</dbReference>
<organism evidence="12">
    <name type="scientific">Chryseobacterium indologenes</name>
    <name type="common">Flavobacterium indologenes</name>
    <dbReference type="NCBI Taxonomy" id="253"/>
    <lineage>
        <taxon>Bacteria</taxon>
        <taxon>Pseudomonadati</taxon>
        <taxon>Bacteroidota</taxon>
        <taxon>Flavobacteriia</taxon>
        <taxon>Flavobacteriales</taxon>
        <taxon>Weeksellaceae</taxon>
        <taxon>Chryseobacterium group</taxon>
        <taxon>Chryseobacterium</taxon>
    </lineage>
</organism>
<dbReference type="UniPathway" id="UPA00314">
    <property type="reaction ID" value="UER00076"/>
</dbReference>
<evidence type="ECO:0000256" key="10">
    <source>
        <dbReference type="RuleBase" id="RU004166"/>
    </source>
</evidence>
<feature type="binding site" evidence="6 8">
    <location>
        <begin position="304"/>
        <end position="306"/>
    </location>
    <ligand>
        <name>NAD(+)</name>
        <dbReference type="ChEBI" id="CHEBI:57540"/>
    </ligand>
</feature>
<evidence type="ECO:0000256" key="6">
    <source>
        <dbReference type="HAMAP-Rule" id="MF_00563"/>
    </source>
</evidence>
<comment type="function">
    <text evidence="6">May play a key role in the regulation of the intracellular concentration of adenosylhomocysteine.</text>
</comment>
<comment type="subcellular location">
    <subcellularLocation>
        <location evidence="6">Cytoplasm</location>
    </subcellularLocation>
</comment>
<dbReference type="InterPro" id="IPR036291">
    <property type="entry name" value="NAD(P)-bd_dom_sf"/>
</dbReference>
<keyword evidence="4 6" id="KW-0378">Hydrolase</keyword>
<dbReference type="PANTHER" id="PTHR23420">
    <property type="entry name" value="ADENOSYLHOMOCYSTEINASE"/>
    <property type="match status" value="1"/>
</dbReference>
<feature type="binding site" evidence="6 7">
    <location>
        <position position="161"/>
    </location>
    <ligand>
        <name>substrate</name>
    </ligand>
</feature>
<dbReference type="InterPro" id="IPR015878">
    <property type="entry name" value="Ado_hCys_hydrolase_NAD-bd"/>
</dbReference>
<evidence type="ECO:0000256" key="3">
    <source>
        <dbReference type="ARBA" id="ARBA00022563"/>
    </source>
</evidence>
<feature type="binding site" evidence="6 7">
    <location>
        <position position="191"/>
    </location>
    <ligand>
        <name>substrate</name>
    </ligand>
</feature>
<dbReference type="Pfam" id="PF00670">
    <property type="entry name" value="AdoHcyase_NAD"/>
    <property type="match status" value="1"/>
</dbReference>
<dbReference type="HAMAP" id="MF_00563">
    <property type="entry name" value="AdoHcyase"/>
    <property type="match status" value="1"/>
</dbReference>
<dbReference type="InterPro" id="IPR042172">
    <property type="entry name" value="Adenosylhomocyst_ase-like_sf"/>
</dbReference>
<dbReference type="PIRSF" id="PIRSF001109">
    <property type="entry name" value="Ad_hcy_hydrolase"/>
    <property type="match status" value="1"/>
</dbReference>
<dbReference type="InterPro" id="IPR000043">
    <property type="entry name" value="Adenosylhomocysteinase-like"/>
</dbReference>
<feature type="binding site" evidence="6 7">
    <location>
        <position position="136"/>
    </location>
    <ligand>
        <name>substrate</name>
    </ligand>
</feature>
<evidence type="ECO:0000256" key="4">
    <source>
        <dbReference type="ARBA" id="ARBA00022801"/>
    </source>
</evidence>
<dbReference type="Gene3D" id="3.40.50.720">
    <property type="entry name" value="NAD(P)-binding Rossmann-like Domain"/>
    <property type="match status" value="1"/>
</dbReference>
<dbReference type="GO" id="GO:0071269">
    <property type="term" value="P:L-homocysteine biosynthetic process"/>
    <property type="evidence" value="ECO:0007669"/>
    <property type="project" value="UniProtKB-UniRule"/>
</dbReference>
<feature type="binding site" evidence="6">
    <location>
        <begin position="225"/>
        <end position="230"/>
    </location>
    <ligand>
        <name>NAD(+)</name>
        <dbReference type="ChEBI" id="CHEBI:57540"/>
    </ligand>
</feature>
<dbReference type="GO" id="GO:0033353">
    <property type="term" value="P:S-adenosylmethionine cycle"/>
    <property type="evidence" value="ECO:0007669"/>
    <property type="project" value="TreeGrafter"/>
</dbReference>
<reference evidence="12" key="1">
    <citation type="submission" date="2019-01" db="EMBL/GenBank/DDBJ databases">
        <title>Whole Genome Sequencing for Putative Detection of Antimicrobial Resistance and Potential Virulence Factors in Chryseobacterium indologenes isolated from Nile Tilapia in Tanzania.</title>
        <authorList>
            <person name="Mwega E."/>
            <person name="Mutoloki S."/>
            <person name="Mugimba K."/>
            <person name="Colquhoun D."/>
            <person name="Mdegela R."/>
            <person name="Evensen O."/>
            <person name="Wasteson Y."/>
        </authorList>
    </citation>
    <scope>NUCLEOTIDE SEQUENCE [LARGE SCALE GENOMIC DNA]</scope>
    <source>
        <strain evidence="12">StR 01</strain>
    </source>
</reference>
<dbReference type="GO" id="GO:0004013">
    <property type="term" value="F:adenosylhomocysteinase activity"/>
    <property type="evidence" value="ECO:0007669"/>
    <property type="project" value="UniProtKB-UniRule"/>
</dbReference>
<dbReference type="InterPro" id="IPR020082">
    <property type="entry name" value="S-Ado-L-homoCys_hydrolase_CS"/>
</dbReference>
<dbReference type="Gene3D" id="3.40.50.1480">
    <property type="entry name" value="Adenosylhomocysteinase-like"/>
    <property type="match status" value="1"/>
</dbReference>
<feature type="binding site" evidence="6">
    <location>
        <position position="283"/>
    </location>
    <ligand>
        <name>NAD(+)</name>
        <dbReference type="ChEBI" id="CHEBI:57540"/>
    </ligand>
</feature>
<feature type="domain" description="S-adenosyl-L-homocysteine hydrolase NAD binding" evidence="11">
    <location>
        <begin position="196"/>
        <end position="357"/>
    </location>
</feature>
<dbReference type="SMART" id="SM00997">
    <property type="entry name" value="AdoHcyase_NAD"/>
    <property type="match status" value="1"/>
</dbReference>
<protein>
    <recommendedName>
        <fullName evidence="6">Adenosylhomocysteinase</fullName>
        <ecNumber evidence="6">3.13.2.1</ecNumber>
    </recommendedName>
    <alternativeName>
        <fullName evidence="6">S-adenosyl-L-homocysteine hydrolase</fullName>
        <shortName evidence="6">AdoHcyase</shortName>
    </alternativeName>
</protein>
<accession>A0A411DIU6</accession>
<dbReference type="EMBL" id="CP035532">
    <property type="protein sequence ID" value="QBA20305.1"/>
    <property type="molecule type" value="Genomic_DNA"/>
</dbReference>
<feature type="binding site" evidence="6 7">
    <location>
        <position position="60"/>
    </location>
    <ligand>
        <name>substrate</name>
    </ligand>
</feature>
<keyword evidence="2 6" id="KW-0963">Cytoplasm</keyword>
<dbReference type="NCBIfam" id="NF004005">
    <property type="entry name" value="PRK05476.2-3"/>
    <property type="match status" value="1"/>
</dbReference>
<feature type="binding site" evidence="6 8">
    <location>
        <position position="351"/>
    </location>
    <ligand>
        <name>NAD(+)</name>
        <dbReference type="ChEBI" id="CHEBI:57540"/>
    </ligand>
</feature>
<dbReference type="SMART" id="SM00996">
    <property type="entry name" value="AdoHcyase"/>
    <property type="match status" value="1"/>
</dbReference>
<dbReference type="GO" id="GO:0006730">
    <property type="term" value="P:one-carbon metabolic process"/>
    <property type="evidence" value="ECO:0007669"/>
    <property type="project" value="UniProtKB-UniRule"/>
</dbReference>
<dbReference type="FunFam" id="3.40.50.1480:FF:000004">
    <property type="entry name" value="Adenosylhomocysteinase"/>
    <property type="match status" value="1"/>
</dbReference>
<evidence type="ECO:0000256" key="9">
    <source>
        <dbReference type="RuleBase" id="RU000548"/>
    </source>
</evidence>
<comment type="catalytic activity">
    <reaction evidence="6 9">
        <text>S-adenosyl-L-homocysteine + H2O = L-homocysteine + adenosine</text>
        <dbReference type="Rhea" id="RHEA:21708"/>
        <dbReference type="ChEBI" id="CHEBI:15377"/>
        <dbReference type="ChEBI" id="CHEBI:16335"/>
        <dbReference type="ChEBI" id="CHEBI:57856"/>
        <dbReference type="ChEBI" id="CHEBI:58199"/>
        <dbReference type="EC" id="3.13.2.1"/>
    </reaction>
</comment>
<sequence>MSTTTQYVPYKVKDISLAEWGRKEITLAEAEMPGLMAIREEYGPSQPLKGARIAGCLHMTIQTAVLIETLVALGAEVTWSSCNIFSTQDHAAAAIAAAGIPVYAWKGLNEEEFDWCIEQTLFFGEDRKPLNMILDDGGDLTNMVFDKYPEFTKDIKGLSEETTTGVHRLYERMKNGTLVMPAINVNDSVTKSKFDNKYGCKESAVDAVRRATDVMLAGKRVVVCGYGDVGKGTAASFRGAGSIVTVTEIDPICALQAAMDGYEVKRLDTVVDNADIIITTTGNFNIVRGEHFLKMKDKAIVCNIGHFDNEIDMAWLNKNYGHTKSEVKPQVDIYTIEGKEVIILAEGRLVNLGCATGHPSFVMSNSFSNQTLAQIELWNNAAAYKNEVYMLPKHLDEKVAALHLKKLSVELETLSPEQAEYIGVDVKGPFKPEYYRY</sequence>
<dbReference type="GO" id="GO:0005829">
    <property type="term" value="C:cytosol"/>
    <property type="evidence" value="ECO:0007669"/>
    <property type="project" value="TreeGrafter"/>
</dbReference>
<evidence type="ECO:0000259" key="11">
    <source>
        <dbReference type="SMART" id="SM00997"/>
    </source>
</evidence>
<dbReference type="PANTHER" id="PTHR23420:SF0">
    <property type="entry name" value="ADENOSYLHOMOCYSTEINASE"/>
    <property type="match status" value="1"/>
</dbReference>
<comment type="similarity">
    <text evidence="1 6 10">Belongs to the adenosylhomocysteinase family.</text>
</comment>
<keyword evidence="3 6" id="KW-0554">One-carbon metabolism</keyword>
<evidence type="ECO:0000313" key="12">
    <source>
        <dbReference type="EMBL" id="QBA20305.1"/>
    </source>
</evidence>
<evidence type="ECO:0000256" key="5">
    <source>
        <dbReference type="ARBA" id="ARBA00023027"/>
    </source>
</evidence>
<evidence type="ECO:0000256" key="2">
    <source>
        <dbReference type="ARBA" id="ARBA00022490"/>
    </source>
</evidence>
<dbReference type="PROSITE" id="PS00738">
    <property type="entry name" value="ADOHCYASE_1"/>
    <property type="match status" value="1"/>
</dbReference>
<evidence type="ECO:0000256" key="1">
    <source>
        <dbReference type="ARBA" id="ARBA00007122"/>
    </source>
</evidence>
<proteinExistence type="inferred from homology"/>